<dbReference type="GO" id="GO:0042597">
    <property type="term" value="C:periplasmic space"/>
    <property type="evidence" value="ECO:0007669"/>
    <property type="project" value="UniProtKB-SubCell"/>
</dbReference>
<dbReference type="AlphaFoldDB" id="A0A2G1MCZ8"/>
<evidence type="ECO:0000313" key="6">
    <source>
        <dbReference type="Proteomes" id="UP000221860"/>
    </source>
</evidence>
<evidence type="ECO:0000256" key="2">
    <source>
        <dbReference type="ARBA" id="ARBA00022729"/>
    </source>
</evidence>
<dbReference type="PANTHER" id="PTHR33376:SF15">
    <property type="entry name" value="BLL6794 PROTEIN"/>
    <property type="match status" value="1"/>
</dbReference>
<keyword evidence="2" id="KW-0732">Signal</keyword>
<dbReference type="InterPro" id="IPR038404">
    <property type="entry name" value="TRAP_DctP_sf"/>
</dbReference>
<dbReference type="Gene3D" id="3.40.190.170">
    <property type="entry name" value="Bacterial extracellular solute-binding protein, family 7"/>
    <property type="match status" value="1"/>
</dbReference>
<dbReference type="NCBIfam" id="NF037995">
    <property type="entry name" value="TRAP_S1"/>
    <property type="match status" value="1"/>
</dbReference>
<evidence type="ECO:0000256" key="3">
    <source>
        <dbReference type="ARBA" id="ARBA00022764"/>
    </source>
</evidence>
<keyword evidence="3" id="KW-0574">Periplasm</keyword>
<proteinExistence type="predicted"/>
<comment type="subcellular location">
    <subcellularLocation>
        <location evidence="1">Periplasm</location>
    </subcellularLocation>
</comment>
<accession>A0A2G1MCZ8</accession>
<protein>
    <recommendedName>
        <fullName evidence="7">C4-dicarboxylate ABC transporter substrate-binding protein</fullName>
    </recommendedName>
</protein>
<dbReference type="GO" id="GO:0055085">
    <property type="term" value="P:transmembrane transport"/>
    <property type="evidence" value="ECO:0007669"/>
    <property type="project" value="InterPro"/>
</dbReference>
<dbReference type="Proteomes" id="UP000221860">
    <property type="component" value="Unassembled WGS sequence"/>
</dbReference>
<dbReference type="Pfam" id="PF03480">
    <property type="entry name" value="DctP"/>
    <property type="match status" value="1"/>
</dbReference>
<evidence type="ECO:0000256" key="1">
    <source>
        <dbReference type="ARBA" id="ARBA00004418"/>
    </source>
</evidence>
<gene>
    <name evidence="5" type="ORF">CJ301_15485</name>
</gene>
<evidence type="ECO:0008006" key="7">
    <source>
        <dbReference type="Google" id="ProtNLM"/>
    </source>
</evidence>
<comment type="caution">
    <text evidence="5">The sequence shown here is derived from an EMBL/GenBank/DDBJ whole genome shotgun (WGS) entry which is preliminary data.</text>
</comment>
<evidence type="ECO:0000256" key="4">
    <source>
        <dbReference type="SAM" id="MobiDB-lite"/>
    </source>
</evidence>
<keyword evidence="6" id="KW-1185">Reference proteome</keyword>
<organism evidence="5 6">
    <name type="scientific">Limimaricola cinnabarinus</name>
    <dbReference type="NCBI Taxonomy" id="1125964"/>
    <lineage>
        <taxon>Bacteria</taxon>
        <taxon>Pseudomonadati</taxon>
        <taxon>Pseudomonadota</taxon>
        <taxon>Alphaproteobacteria</taxon>
        <taxon>Rhodobacterales</taxon>
        <taxon>Paracoccaceae</taxon>
        <taxon>Limimaricola</taxon>
    </lineage>
</organism>
<reference evidence="5 6" key="1">
    <citation type="submission" date="2017-08" db="EMBL/GenBank/DDBJ databases">
        <title>Draft Genome Sequence of Loktanella cinnabarina Strain XM1, Isolated from Coastal Surface Water.</title>
        <authorList>
            <person name="Ma R."/>
            <person name="Wang J."/>
            <person name="Wang Q."/>
            <person name="Ma Z."/>
            <person name="Li J."/>
            <person name="Chen L."/>
        </authorList>
    </citation>
    <scope>NUCLEOTIDE SEQUENCE [LARGE SCALE GENOMIC DNA]</scope>
    <source>
        <strain evidence="5 6">XM1</strain>
    </source>
</reference>
<evidence type="ECO:0000313" key="5">
    <source>
        <dbReference type="EMBL" id="PHP26588.1"/>
    </source>
</evidence>
<dbReference type="EMBL" id="NQWH01000032">
    <property type="protein sequence ID" value="PHP26588.1"/>
    <property type="molecule type" value="Genomic_DNA"/>
</dbReference>
<sequence>MVHRDGPADIASSDRLSRDQPVPAIADGGLTQRTTSTGRMTMTFAKLAAGTAIGLAALSGAAQAEQYNANHFFAERHSMVRGPYVDFAKRVAEATNGEVEFRVFSGGSLLPPASSLQGLRDGVAQVSYHAGTYTPSELPVANLVGNMAFYNTDPMVMAFASTEFGLTNEAALAEWDENGIVYGGGYSTSEYVMMCNQPVETLEDVAGKRLRMAGGAWSRFAEHVGAIPVSIPSSEMYTGLDTGSLDCAVAAADALDSFSLKDVVTDLNTIAIGNYYAGFGWGYNEAFWAGLTPETRRVLFDEMAYDLARHRVEFDSDVDVAVEAAQAAGMKIHEPDQALRDALAEFVVADEAVLIENAAERGVENPEAILADYKRIIDRWAEMLDGVDRTDVDTLAALAKSEIYDPLNAETYGLD</sequence>
<dbReference type="CDD" id="cd13666">
    <property type="entry name" value="PBP2_TRAP_DctP_like_1"/>
    <property type="match status" value="1"/>
</dbReference>
<dbReference type="InterPro" id="IPR018389">
    <property type="entry name" value="DctP_fam"/>
</dbReference>
<dbReference type="OrthoDB" id="7239472at2"/>
<name>A0A2G1MCZ8_9RHOB</name>
<feature type="region of interest" description="Disordered" evidence="4">
    <location>
        <begin position="1"/>
        <end position="34"/>
    </location>
</feature>
<dbReference type="SUPFAM" id="SSF53850">
    <property type="entry name" value="Periplasmic binding protein-like II"/>
    <property type="match status" value="1"/>
</dbReference>
<dbReference type="PANTHER" id="PTHR33376">
    <property type="match status" value="1"/>
</dbReference>